<organism evidence="2 3">
    <name type="scientific">Nonomuraea endophytica</name>
    <dbReference type="NCBI Taxonomy" id="714136"/>
    <lineage>
        <taxon>Bacteria</taxon>
        <taxon>Bacillati</taxon>
        <taxon>Actinomycetota</taxon>
        <taxon>Actinomycetes</taxon>
        <taxon>Streptosporangiales</taxon>
        <taxon>Streptosporangiaceae</taxon>
        <taxon>Nonomuraea</taxon>
    </lineage>
</organism>
<feature type="transmembrane region" description="Helical" evidence="1">
    <location>
        <begin position="20"/>
        <end position="40"/>
    </location>
</feature>
<keyword evidence="3" id="KW-1185">Reference proteome</keyword>
<evidence type="ECO:0000313" key="3">
    <source>
        <dbReference type="Proteomes" id="UP000568380"/>
    </source>
</evidence>
<sequence length="167" mass="17849">MIPSEVLDRLNPSAAAVSARWPVVIGIALTLLLAFGWGLIPRITHHEPDTASARLVTDELGRVHGRVDAMTHTFTNEALYPITLTGAGVRAEHFSVVGAALPKVVPAGGSVEVELLVEYTSCLEAAEETAPVILDVSAWWGSARVAASVEEDAAPVRWHEMFRESGC</sequence>
<comment type="caution">
    <text evidence="2">The sequence shown here is derived from an EMBL/GenBank/DDBJ whole genome shotgun (WGS) entry which is preliminary data.</text>
</comment>
<dbReference type="EMBL" id="JACHIN010000001">
    <property type="protein sequence ID" value="MBB5074937.1"/>
    <property type="molecule type" value="Genomic_DNA"/>
</dbReference>
<protein>
    <submittedName>
        <fullName evidence="2">3D (Asp-Asp-Asp) domain-containing protein</fullName>
    </submittedName>
</protein>
<keyword evidence="1" id="KW-0472">Membrane</keyword>
<reference evidence="2 3" key="1">
    <citation type="submission" date="2020-08" db="EMBL/GenBank/DDBJ databases">
        <title>Genomic Encyclopedia of Type Strains, Phase IV (KMG-IV): sequencing the most valuable type-strain genomes for metagenomic binning, comparative biology and taxonomic classification.</title>
        <authorList>
            <person name="Goeker M."/>
        </authorList>
    </citation>
    <scope>NUCLEOTIDE SEQUENCE [LARGE SCALE GENOMIC DNA]</scope>
    <source>
        <strain evidence="2 3">DSM 45385</strain>
    </source>
</reference>
<keyword evidence="1" id="KW-0812">Transmembrane</keyword>
<evidence type="ECO:0000256" key="1">
    <source>
        <dbReference type="SAM" id="Phobius"/>
    </source>
</evidence>
<proteinExistence type="predicted"/>
<accession>A0A7W8EE32</accession>
<dbReference type="AlphaFoldDB" id="A0A7W8EE32"/>
<keyword evidence="1" id="KW-1133">Transmembrane helix</keyword>
<dbReference type="Proteomes" id="UP000568380">
    <property type="component" value="Unassembled WGS sequence"/>
</dbReference>
<name>A0A7W8EE32_9ACTN</name>
<gene>
    <name evidence="2" type="ORF">HNR40_000383</name>
</gene>
<evidence type="ECO:0000313" key="2">
    <source>
        <dbReference type="EMBL" id="MBB5074937.1"/>
    </source>
</evidence>
<dbReference type="RefSeq" id="WP_184957910.1">
    <property type="nucleotide sequence ID" value="NZ_JACHIN010000001.1"/>
</dbReference>